<dbReference type="OrthoDB" id="5410926at2759"/>
<reference evidence="3" key="4">
    <citation type="journal article" date="2015" name="G3 (Bethesda)">
        <title>Genome sequences of three phytopathogenic species of the Magnaporthaceae family of fungi.</title>
        <authorList>
            <person name="Okagaki L.H."/>
            <person name="Nunes C.C."/>
            <person name="Sailsbery J."/>
            <person name="Clay B."/>
            <person name="Brown D."/>
            <person name="John T."/>
            <person name="Oh Y."/>
            <person name="Young N."/>
            <person name="Fitzgerald M."/>
            <person name="Haas B.J."/>
            <person name="Zeng Q."/>
            <person name="Young S."/>
            <person name="Adiconis X."/>
            <person name="Fan L."/>
            <person name="Levin J.Z."/>
            <person name="Mitchell T.K."/>
            <person name="Okubara P.A."/>
            <person name="Farman M.L."/>
            <person name="Kohn L.M."/>
            <person name="Birren B."/>
            <person name="Ma L.-J."/>
            <person name="Dean R.A."/>
        </authorList>
    </citation>
    <scope>NUCLEOTIDE SEQUENCE</scope>
    <source>
        <strain evidence="3">R3-111a-1</strain>
    </source>
</reference>
<keyword evidence="1" id="KW-0732">Signal</keyword>
<evidence type="ECO:0008006" key="5">
    <source>
        <dbReference type="Google" id="ProtNLM"/>
    </source>
</evidence>
<dbReference type="EMBL" id="GL385395">
    <property type="protein sequence ID" value="EJT81313.1"/>
    <property type="molecule type" value="Genomic_DNA"/>
</dbReference>
<accession>J3NJ63</accession>
<protein>
    <recommendedName>
        <fullName evidence="5">Gpi-anchored protein</fullName>
    </recommendedName>
</protein>
<dbReference type="HOGENOM" id="CLU_068709_1_0_1"/>
<dbReference type="VEuPathDB" id="FungiDB:GGTG_01296"/>
<name>J3NJ63_GAET3</name>
<keyword evidence="4" id="KW-1185">Reference proteome</keyword>
<evidence type="ECO:0000313" key="4">
    <source>
        <dbReference type="Proteomes" id="UP000006039"/>
    </source>
</evidence>
<dbReference type="EnsemblFungi" id="EJT81313">
    <property type="protein sequence ID" value="EJT81313"/>
    <property type="gene ID" value="GGTG_01296"/>
</dbReference>
<dbReference type="PANTHER" id="PTHR39599:SF1">
    <property type="entry name" value="GPI-ANCHORED PROTEIN (EUROFUNG)"/>
    <property type="match status" value="1"/>
</dbReference>
<dbReference type="Proteomes" id="UP000006039">
    <property type="component" value="Unassembled WGS sequence"/>
</dbReference>
<dbReference type="GeneID" id="20341754"/>
<proteinExistence type="predicted"/>
<reference evidence="2" key="2">
    <citation type="submission" date="2010-07" db="EMBL/GenBank/DDBJ databases">
        <authorList>
            <consortium name="The Broad Institute Genome Sequencing Platform"/>
            <consortium name="Broad Institute Genome Sequencing Center for Infectious Disease"/>
            <person name="Ma L.-J."/>
            <person name="Dead R."/>
            <person name="Young S."/>
            <person name="Zeng Q."/>
            <person name="Koehrsen M."/>
            <person name="Alvarado L."/>
            <person name="Berlin A."/>
            <person name="Chapman S.B."/>
            <person name="Chen Z."/>
            <person name="Freedman E."/>
            <person name="Gellesch M."/>
            <person name="Goldberg J."/>
            <person name="Griggs A."/>
            <person name="Gujja S."/>
            <person name="Heilman E.R."/>
            <person name="Heiman D."/>
            <person name="Hepburn T."/>
            <person name="Howarth C."/>
            <person name="Jen D."/>
            <person name="Larson L."/>
            <person name="Mehta T."/>
            <person name="Neiman D."/>
            <person name="Pearson M."/>
            <person name="Roberts A."/>
            <person name="Saif S."/>
            <person name="Shea T."/>
            <person name="Shenoy N."/>
            <person name="Sisk P."/>
            <person name="Stolte C."/>
            <person name="Sykes S."/>
            <person name="Walk T."/>
            <person name="White J."/>
            <person name="Yandava C."/>
            <person name="Haas B."/>
            <person name="Nusbaum C."/>
            <person name="Birren B."/>
        </authorList>
    </citation>
    <scope>NUCLEOTIDE SEQUENCE</scope>
    <source>
        <strain evidence="2">R3-111a-1</strain>
    </source>
</reference>
<sequence length="267" mass="26535">MRIHSPMASVRGVALGALGLALSSPAAAAAAGASHPVPTLPFMPVETGVLGAVKALDRRQQAGCIANTYSCAGMGAQFANICCPNSQLCRLDDNNQPACCPANAVCTGTAPATFRPPTTTAPVSFVPNQFFPFAYITTSFPNQGACSAAISQCSRNYDTCTSQLQGQGGGAGNGVTIVVPGGNGAGTTIAAGTHQNLGPQSATSICGALSSTACFNIQPTVCTSQGNVGVFFVGSENAAARARPTPPPGLPLAHLVVGVGLGVMGAL</sequence>
<reference evidence="3" key="5">
    <citation type="submission" date="2018-04" db="UniProtKB">
        <authorList>
            <consortium name="EnsemblFungi"/>
        </authorList>
    </citation>
    <scope>IDENTIFICATION</scope>
    <source>
        <strain evidence="3">R3-111a-1</strain>
    </source>
</reference>
<evidence type="ECO:0000256" key="1">
    <source>
        <dbReference type="SAM" id="SignalP"/>
    </source>
</evidence>
<organism evidence="2">
    <name type="scientific">Gaeumannomyces tritici (strain R3-111a-1)</name>
    <name type="common">Wheat and barley take-all root rot fungus</name>
    <name type="synonym">Gaeumannomyces graminis var. tritici</name>
    <dbReference type="NCBI Taxonomy" id="644352"/>
    <lineage>
        <taxon>Eukaryota</taxon>
        <taxon>Fungi</taxon>
        <taxon>Dikarya</taxon>
        <taxon>Ascomycota</taxon>
        <taxon>Pezizomycotina</taxon>
        <taxon>Sordariomycetes</taxon>
        <taxon>Sordariomycetidae</taxon>
        <taxon>Magnaporthales</taxon>
        <taxon>Magnaporthaceae</taxon>
        <taxon>Gaeumannomyces</taxon>
    </lineage>
</organism>
<feature type="signal peptide" evidence="1">
    <location>
        <begin position="1"/>
        <end position="28"/>
    </location>
</feature>
<dbReference type="PANTHER" id="PTHR39599">
    <property type="entry name" value="GPI-ANCHORED PROTEIN (EUROFUNG)-RELATED-RELATED"/>
    <property type="match status" value="1"/>
</dbReference>
<dbReference type="AlphaFoldDB" id="J3NJ63"/>
<gene>
    <name evidence="3" type="primary">20341754</name>
    <name evidence="2" type="ORF">GGTG_01296</name>
</gene>
<reference evidence="2" key="3">
    <citation type="submission" date="2010-09" db="EMBL/GenBank/DDBJ databases">
        <title>Annotation of Gaeumannomyces graminis var. tritici R3-111a-1.</title>
        <authorList>
            <consortium name="The Broad Institute Genome Sequencing Platform"/>
            <person name="Ma L.-J."/>
            <person name="Dead R."/>
            <person name="Young S.K."/>
            <person name="Zeng Q."/>
            <person name="Gargeya S."/>
            <person name="Fitzgerald M."/>
            <person name="Haas B."/>
            <person name="Abouelleil A."/>
            <person name="Alvarado L."/>
            <person name="Arachchi H.M."/>
            <person name="Berlin A."/>
            <person name="Brown A."/>
            <person name="Chapman S.B."/>
            <person name="Chen Z."/>
            <person name="Dunbar C."/>
            <person name="Freedman E."/>
            <person name="Gearin G."/>
            <person name="Gellesch M."/>
            <person name="Goldberg J."/>
            <person name="Griggs A."/>
            <person name="Gujja S."/>
            <person name="Heiman D."/>
            <person name="Howarth C."/>
            <person name="Larson L."/>
            <person name="Lui A."/>
            <person name="MacDonald P.J.P."/>
            <person name="Mehta T."/>
            <person name="Montmayeur A."/>
            <person name="Murphy C."/>
            <person name="Neiman D."/>
            <person name="Pearson M."/>
            <person name="Priest M."/>
            <person name="Roberts A."/>
            <person name="Saif S."/>
            <person name="Shea T."/>
            <person name="Shenoy N."/>
            <person name="Sisk P."/>
            <person name="Stolte C."/>
            <person name="Sykes S."/>
            <person name="Yandava C."/>
            <person name="Wortman J."/>
            <person name="Nusbaum C."/>
            <person name="Birren B."/>
        </authorList>
    </citation>
    <scope>NUCLEOTIDE SEQUENCE</scope>
    <source>
        <strain evidence="2">R3-111a-1</strain>
    </source>
</reference>
<feature type="chain" id="PRO_5015094148" description="Gpi-anchored protein" evidence="1">
    <location>
        <begin position="29"/>
        <end position="267"/>
    </location>
</feature>
<reference evidence="4" key="1">
    <citation type="submission" date="2010-07" db="EMBL/GenBank/DDBJ databases">
        <title>The genome sequence of Gaeumannomyces graminis var. tritici strain R3-111a-1.</title>
        <authorList>
            <consortium name="The Broad Institute Genome Sequencing Platform"/>
            <person name="Ma L.-J."/>
            <person name="Dead R."/>
            <person name="Young S."/>
            <person name="Zeng Q."/>
            <person name="Koehrsen M."/>
            <person name="Alvarado L."/>
            <person name="Berlin A."/>
            <person name="Chapman S.B."/>
            <person name="Chen Z."/>
            <person name="Freedman E."/>
            <person name="Gellesch M."/>
            <person name="Goldberg J."/>
            <person name="Griggs A."/>
            <person name="Gujja S."/>
            <person name="Heilman E.R."/>
            <person name="Heiman D."/>
            <person name="Hepburn T."/>
            <person name="Howarth C."/>
            <person name="Jen D."/>
            <person name="Larson L."/>
            <person name="Mehta T."/>
            <person name="Neiman D."/>
            <person name="Pearson M."/>
            <person name="Roberts A."/>
            <person name="Saif S."/>
            <person name="Shea T."/>
            <person name="Shenoy N."/>
            <person name="Sisk P."/>
            <person name="Stolte C."/>
            <person name="Sykes S."/>
            <person name="Walk T."/>
            <person name="White J."/>
            <person name="Yandava C."/>
            <person name="Haas B."/>
            <person name="Nusbaum C."/>
            <person name="Birren B."/>
        </authorList>
    </citation>
    <scope>NUCLEOTIDE SEQUENCE [LARGE SCALE GENOMIC DNA]</scope>
    <source>
        <strain evidence="4">R3-111a-1</strain>
    </source>
</reference>
<dbReference type="eggNOG" id="ENOG502SQGD">
    <property type="taxonomic scope" value="Eukaryota"/>
</dbReference>
<evidence type="ECO:0000313" key="3">
    <source>
        <dbReference type="EnsemblFungi" id="EJT81313"/>
    </source>
</evidence>
<evidence type="ECO:0000313" key="2">
    <source>
        <dbReference type="EMBL" id="EJT81313.1"/>
    </source>
</evidence>
<dbReference type="RefSeq" id="XP_009217322.1">
    <property type="nucleotide sequence ID" value="XM_009219058.1"/>
</dbReference>